<evidence type="ECO:0000313" key="2">
    <source>
        <dbReference type="Proteomes" id="UP000030645"/>
    </source>
</evidence>
<dbReference type="EMBL" id="KE344659">
    <property type="protein sequence ID" value="EXB74821.1"/>
    <property type="molecule type" value="Genomic_DNA"/>
</dbReference>
<evidence type="ECO:0000313" key="1">
    <source>
        <dbReference type="EMBL" id="EXB74821.1"/>
    </source>
</evidence>
<dbReference type="Proteomes" id="UP000030645">
    <property type="component" value="Unassembled WGS sequence"/>
</dbReference>
<proteinExistence type="predicted"/>
<protein>
    <submittedName>
        <fullName evidence="1">Uncharacterized protein</fullName>
    </submittedName>
</protein>
<keyword evidence="2" id="KW-1185">Reference proteome</keyword>
<accession>W9RF23</accession>
<sequence length="77" mass="8769">MKSLLAITHEKSENGFQGETPEAGIRVLMISEERTFELGYTQLMGHFFNGSSRNDHFAPGMCNDYFALNRLNDHFTP</sequence>
<dbReference type="AlphaFoldDB" id="W9RF23"/>
<gene>
    <name evidence="1" type="ORF">L484_023565</name>
</gene>
<organism evidence="1 2">
    <name type="scientific">Morus notabilis</name>
    <dbReference type="NCBI Taxonomy" id="981085"/>
    <lineage>
        <taxon>Eukaryota</taxon>
        <taxon>Viridiplantae</taxon>
        <taxon>Streptophyta</taxon>
        <taxon>Embryophyta</taxon>
        <taxon>Tracheophyta</taxon>
        <taxon>Spermatophyta</taxon>
        <taxon>Magnoliopsida</taxon>
        <taxon>eudicotyledons</taxon>
        <taxon>Gunneridae</taxon>
        <taxon>Pentapetalae</taxon>
        <taxon>rosids</taxon>
        <taxon>fabids</taxon>
        <taxon>Rosales</taxon>
        <taxon>Moraceae</taxon>
        <taxon>Moreae</taxon>
        <taxon>Morus</taxon>
    </lineage>
</organism>
<name>W9RF23_9ROSA</name>
<reference evidence="2" key="1">
    <citation type="submission" date="2013-01" db="EMBL/GenBank/DDBJ databases">
        <title>Draft Genome Sequence of a Mulberry Tree, Morus notabilis C.K. Schneid.</title>
        <authorList>
            <person name="He N."/>
            <person name="Zhao S."/>
        </authorList>
    </citation>
    <scope>NUCLEOTIDE SEQUENCE</scope>
</reference>